<reference evidence="5 6" key="2">
    <citation type="submission" date="2024-05" db="EMBL/GenBank/DDBJ databases">
        <authorList>
            <person name="Chen Y."/>
            <person name="Shah S."/>
            <person name="Dougan E. K."/>
            <person name="Thang M."/>
            <person name="Chan C."/>
        </authorList>
    </citation>
    <scope>NUCLEOTIDE SEQUENCE [LARGE SCALE GENOMIC DNA]</scope>
</reference>
<keyword evidence="2" id="KW-1133">Transmembrane helix</keyword>
<evidence type="ECO:0000313" key="4">
    <source>
        <dbReference type="EMBL" id="CAI4002198.1"/>
    </source>
</evidence>
<dbReference type="InterPro" id="IPR001584">
    <property type="entry name" value="Integrase_cat-core"/>
</dbReference>
<name>A0A9P1G6S0_9DINO</name>
<reference evidence="4" key="1">
    <citation type="submission" date="2022-10" db="EMBL/GenBank/DDBJ databases">
        <authorList>
            <person name="Chen Y."/>
            <person name="Dougan E. K."/>
            <person name="Chan C."/>
            <person name="Rhodes N."/>
            <person name="Thang M."/>
        </authorList>
    </citation>
    <scope>NUCLEOTIDE SEQUENCE</scope>
</reference>
<proteinExistence type="predicted"/>
<keyword evidence="6" id="KW-1185">Reference proteome</keyword>
<feature type="compositionally biased region" description="Low complexity" evidence="1">
    <location>
        <begin position="1005"/>
        <end position="1014"/>
    </location>
</feature>
<organism evidence="4">
    <name type="scientific">Cladocopium goreaui</name>
    <dbReference type="NCBI Taxonomy" id="2562237"/>
    <lineage>
        <taxon>Eukaryota</taxon>
        <taxon>Sar</taxon>
        <taxon>Alveolata</taxon>
        <taxon>Dinophyceae</taxon>
        <taxon>Suessiales</taxon>
        <taxon>Symbiodiniaceae</taxon>
        <taxon>Cladocopium</taxon>
    </lineage>
</organism>
<keyword evidence="2" id="KW-0472">Membrane</keyword>
<feature type="compositionally biased region" description="Low complexity" evidence="1">
    <location>
        <begin position="1027"/>
        <end position="1040"/>
    </location>
</feature>
<keyword evidence="2" id="KW-0812">Transmembrane</keyword>
<feature type="transmembrane region" description="Helical" evidence="2">
    <location>
        <begin position="963"/>
        <end position="981"/>
    </location>
</feature>
<dbReference type="GO" id="GO:0015074">
    <property type="term" value="P:DNA integration"/>
    <property type="evidence" value="ECO:0007669"/>
    <property type="project" value="InterPro"/>
</dbReference>
<evidence type="ECO:0000313" key="5">
    <source>
        <dbReference type="EMBL" id="CAL4789510.1"/>
    </source>
</evidence>
<feature type="region of interest" description="Disordered" evidence="1">
    <location>
        <begin position="994"/>
        <end position="1062"/>
    </location>
</feature>
<feature type="compositionally biased region" description="Low complexity" evidence="1">
    <location>
        <begin position="112"/>
        <end position="123"/>
    </location>
</feature>
<accession>A0A9P1G6S0</accession>
<dbReference type="GO" id="GO:0003676">
    <property type="term" value="F:nucleic acid binding"/>
    <property type="evidence" value="ECO:0007669"/>
    <property type="project" value="InterPro"/>
</dbReference>
<dbReference type="InterPro" id="IPR036397">
    <property type="entry name" value="RNaseH_sf"/>
</dbReference>
<protein>
    <submittedName>
        <fullName evidence="5">Retrovirus-related Pol polyprotein from transposon TNT 1-94</fullName>
    </submittedName>
</protein>
<feature type="compositionally biased region" description="Low complexity" evidence="1">
    <location>
        <begin position="1049"/>
        <end position="1062"/>
    </location>
</feature>
<evidence type="ECO:0000259" key="3">
    <source>
        <dbReference type="PROSITE" id="PS50994"/>
    </source>
</evidence>
<sequence>MSMVASALMRQVEKPKVMSKAMTWSEHLAFRHVPYRRDCRVCQESSQQCPPHQTVKDPIAGVLSIDTAGPLKPAYDLGGHQVRYFLAGVLTWRVPKGTDKMKNPEEEPVPDDAPAIPADQPMPLGENGRRPWDGSEADEPLVQLPGVGEDGSEAADEPLVQLPGAPQGPPNLDEVTELRRSRMALPMASKKAKEVANTVMEFVLRLRTEGFHVGRIHSDQGNEFAGEFKRWAKQRGIYLTKTPGDDPSGNGRAEVAVKAFKNQIRRTLREAEEDSKWWPWALRYVNEVNRCVRMETKPEWPRFLQEVRVRKRTWNKDDLSTRVEKVRYLCPSVENHGRDAQERRRHIRGKSAVRKMDAPVANPEEVQEELGKVGRMRVQKVVEEEMQGLINDVEDEKEEILQTKIVSPKEVIKNWPERIPSVQSEAESLTVEKSALKELTKEEVERWVVCGNHEERRDGEENYSAGADATAFRLLAWVSSKMRWAGCTLDARTAFLNADMEQDPDEDLLLVRPPHILKETKFLRRDVLYQPLRAVYGFRRSPKLWGAHRDSTMRGFRIEAILDEAPVTLRLKPMESEQNLWKVVVEEHGLQEDEEELISNGRVVGLVMTYVDDIFISGQKEVVKEVAAKFQSTWKTLTPEEAGEVPVRFLGMEVTSRGVEGEDQMEWRMTQESYVKDLFARYEDHGKQRKLPITRDQAMMTPDTMEPSAESVKTSQKLIGELLWLVSRTRPDLMFGVSRMGGNVLKSSQCIKETAAQMRSYLKGTQSEGLSYKEKPEDPVTLYVYSDSSFAPDSDESHGCFVVTINGGLMFWRSGRQSTITLSTAESELMELVEAMVAGESVYVIISELFGEVNKMALCDSQAALAILVIGSLGERMVADLGTKALTSTRIEVLKSMLGMNKVDRPAEEEGEVNEKPEKKAIKTGVAEVAATAIKLITLAATLPVSNAQEEEEENYGELCQLMMIYTVLVVLITIVVQTLWKVDTQRGQRYRTVESGMTERSRRGFQSSSQRGQLLAGENGRRDPQSSSRLSPLSGGPRSMGQRGQNASSSSEGSSSTSTSMTGHIENAIQDIAADEVTLWRHYNQKGHFPPIQEDHFNADLGFWCFAWNGVPCHPVVHSIAGAENWACQRIPVVRALQ</sequence>
<dbReference type="Gene3D" id="3.30.420.10">
    <property type="entry name" value="Ribonuclease H-like superfamily/Ribonuclease H"/>
    <property type="match status" value="1"/>
</dbReference>
<dbReference type="PROSITE" id="PS50994">
    <property type="entry name" value="INTEGRASE"/>
    <property type="match status" value="1"/>
</dbReference>
<feature type="domain" description="Integrase catalytic" evidence="3">
    <location>
        <begin position="141"/>
        <end position="309"/>
    </location>
</feature>
<feature type="region of interest" description="Disordered" evidence="1">
    <location>
        <begin position="97"/>
        <end position="171"/>
    </location>
</feature>
<evidence type="ECO:0000256" key="2">
    <source>
        <dbReference type="SAM" id="Phobius"/>
    </source>
</evidence>
<dbReference type="EMBL" id="CAMXCT020003064">
    <property type="protein sequence ID" value="CAL1155573.1"/>
    <property type="molecule type" value="Genomic_DNA"/>
</dbReference>
<dbReference type="OrthoDB" id="444716at2759"/>
<dbReference type="Proteomes" id="UP001152797">
    <property type="component" value="Unassembled WGS sequence"/>
</dbReference>
<evidence type="ECO:0000313" key="6">
    <source>
        <dbReference type="Proteomes" id="UP001152797"/>
    </source>
</evidence>
<dbReference type="SUPFAM" id="SSF53098">
    <property type="entry name" value="Ribonuclease H-like"/>
    <property type="match status" value="1"/>
</dbReference>
<dbReference type="PANTHER" id="PTHR11439">
    <property type="entry name" value="GAG-POL-RELATED RETROTRANSPOSON"/>
    <property type="match status" value="1"/>
</dbReference>
<dbReference type="AlphaFoldDB" id="A0A9P1G6S0"/>
<gene>
    <name evidence="4" type="ORF">C1SCF055_LOCUS28168</name>
</gene>
<dbReference type="EMBL" id="CAMXCT010003064">
    <property type="protein sequence ID" value="CAI4002198.1"/>
    <property type="molecule type" value="Genomic_DNA"/>
</dbReference>
<evidence type="ECO:0000256" key="1">
    <source>
        <dbReference type="SAM" id="MobiDB-lite"/>
    </source>
</evidence>
<dbReference type="EMBL" id="CAMXCT030003064">
    <property type="protein sequence ID" value="CAL4789510.1"/>
    <property type="molecule type" value="Genomic_DNA"/>
</dbReference>
<dbReference type="InterPro" id="IPR012337">
    <property type="entry name" value="RNaseH-like_sf"/>
</dbReference>
<dbReference type="CDD" id="cd09272">
    <property type="entry name" value="RNase_HI_RT_Ty1"/>
    <property type="match status" value="1"/>
</dbReference>
<dbReference type="PANTHER" id="PTHR11439:SF483">
    <property type="entry name" value="PEPTIDE SYNTHASE GLIP-LIKE, PUTATIVE (AFU_ORTHOLOGUE AFUA_3G12920)-RELATED"/>
    <property type="match status" value="1"/>
</dbReference>
<comment type="caution">
    <text evidence="4">The sequence shown here is derived from an EMBL/GenBank/DDBJ whole genome shotgun (WGS) entry which is preliminary data.</text>
</comment>